<reference evidence="2" key="2">
    <citation type="journal article" date="2024" name="Plant">
        <title>Genomic evolution and insights into agronomic trait innovations of Sesamum species.</title>
        <authorList>
            <person name="Miao H."/>
            <person name="Wang L."/>
            <person name="Qu L."/>
            <person name="Liu H."/>
            <person name="Sun Y."/>
            <person name="Le M."/>
            <person name="Wang Q."/>
            <person name="Wei S."/>
            <person name="Zheng Y."/>
            <person name="Lin W."/>
            <person name="Duan Y."/>
            <person name="Cao H."/>
            <person name="Xiong S."/>
            <person name="Wang X."/>
            <person name="Wei L."/>
            <person name="Li C."/>
            <person name="Ma Q."/>
            <person name="Ju M."/>
            <person name="Zhao R."/>
            <person name="Li G."/>
            <person name="Mu C."/>
            <person name="Tian Q."/>
            <person name="Mei H."/>
            <person name="Zhang T."/>
            <person name="Gao T."/>
            <person name="Zhang H."/>
        </authorList>
    </citation>
    <scope>NUCLEOTIDE SEQUENCE</scope>
    <source>
        <strain evidence="2">G02</strain>
    </source>
</reference>
<accession>A0AAW2LCV7</accession>
<evidence type="ECO:0000259" key="1">
    <source>
        <dbReference type="Pfam" id="PF07727"/>
    </source>
</evidence>
<feature type="domain" description="Reverse transcriptase Ty1/copia-type" evidence="1">
    <location>
        <begin position="46"/>
        <end position="169"/>
    </location>
</feature>
<dbReference type="InterPro" id="IPR013103">
    <property type="entry name" value="RVT_2"/>
</dbReference>
<dbReference type="AlphaFoldDB" id="A0AAW2LCV7"/>
<dbReference type="Pfam" id="PF07727">
    <property type="entry name" value="RVT_2"/>
    <property type="match status" value="1"/>
</dbReference>
<comment type="caution">
    <text evidence="2">The sequence shown here is derived from an EMBL/GenBank/DDBJ whole genome shotgun (WGS) entry which is preliminary data.</text>
</comment>
<dbReference type="EMBL" id="JACGWJ010000025">
    <property type="protein sequence ID" value="KAL0316573.1"/>
    <property type="molecule type" value="Genomic_DNA"/>
</dbReference>
<sequence length="191" mass="21728">MAMEEVMSALISRGTWELVDVPPNADVIVCRCVFTLKFRSNGALDRGKATYVCKFKKTIYDLKQSPRAWFDKLCYIIDQFGFLWCQANQLAFVQTKESSIVVLAIYVDDILITGGDVVGIQEFMDKPRSVQWEVVLKILKYIKASLGKMLLFKRYGHIKIEAYSNVDYVGSKVDRKSTFGYCIYVGGNLVT</sequence>
<protein>
    <recommendedName>
        <fullName evidence="1">Reverse transcriptase Ty1/copia-type domain-containing protein</fullName>
    </recommendedName>
</protein>
<name>A0AAW2LCV7_SESRA</name>
<gene>
    <name evidence="2" type="ORF">Sradi_5535500</name>
</gene>
<evidence type="ECO:0000313" key="2">
    <source>
        <dbReference type="EMBL" id="KAL0316573.1"/>
    </source>
</evidence>
<reference evidence="2" key="1">
    <citation type="submission" date="2020-06" db="EMBL/GenBank/DDBJ databases">
        <authorList>
            <person name="Li T."/>
            <person name="Hu X."/>
            <person name="Zhang T."/>
            <person name="Song X."/>
            <person name="Zhang H."/>
            <person name="Dai N."/>
            <person name="Sheng W."/>
            <person name="Hou X."/>
            <person name="Wei L."/>
        </authorList>
    </citation>
    <scope>NUCLEOTIDE SEQUENCE</scope>
    <source>
        <strain evidence="2">G02</strain>
        <tissue evidence="2">Leaf</tissue>
    </source>
</reference>
<organism evidence="2">
    <name type="scientific">Sesamum radiatum</name>
    <name type="common">Black benniseed</name>
    <dbReference type="NCBI Taxonomy" id="300843"/>
    <lineage>
        <taxon>Eukaryota</taxon>
        <taxon>Viridiplantae</taxon>
        <taxon>Streptophyta</taxon>
        <taxon>Embryophyta</taxon>
        <taxon>Tracheophyta</taxon>
        <taxon>Spermatophyta</taxon>
        <taxon>Magnoliopsida</taxon>
        <taxon>eudicotyledons</taxon>
        <taxon>Gunneridae</taxon>
        <taxon>Pentapetalae</taxon>
        <taxon>asterids</taxon>
        <taxon>lamiids</taxon>
        <taxon>Lamiales</taxon>
        <taxon>Pedaliaceae</taxon>
        <taxon>Sesamum</taxon>
    </lineage>
</organism>
<dbReference type="PANTHER" id="PTHR11439">
    <property type="entry name" value="GAG-POL-RELATED RETROTRANSPOSON"/>
    <property type="match status" value="1"/>
</dbReference>
<proteinExistence type="predicted"/>
<dbReference type="PANTHER" id="PTHR11439:SF463">
    <property type="entry name" value="REVERSE TRANSCRIPTASE TY1_COPIA-TYPE DOMAIN-CONTAINING PROTEIN"/>
    <property type="match status" value="1"/>
</dbReference>